<evidence type="ECO:0000313" key="1">
    <source>
        <dbReference type="EMBL" id="ACA44301.1"/>
    </source>
</evidence>
<proteinExistence type="predicted"/>
<accession>B1IFS4</accession>
<evidence type="ECO:0000313" key="2">
    <source>
        <dbReference type="Proteomes" id="UP000008541"/>
    </source>
</evidence>
<gene>
    <name evidence="1" type="ordered locus">CLD_2541</name>
</gene>
<reference evidence="1 2" key="1">
    <citation type="journal article" date="2007" name="PLoS ONE">
        <title>Analysis of the neurotoxin complex genes in Clostridium botulinum A1-A4 and B1 strains: BoNT/A3, /Ba4 and /B1 clusters are located within plasmids.</title>
        <authorList>
            <person name="Smith T.J."/>
            <person name="Hill K.K."/>
            <person name="Foley B.T."/>
            <person name="Detter J.C."/>
            <person name="Munk A.C."/>
            <person name="Bruce D.C."/>
            <person name="Doggett N.A."/>
            <person name="Smith L.A."/>
            <person name="Marks J.D."/>
            <person name="Xie G."/>
            <person name="Brettin T.S."/>
        </authorList>
    </citation>
    <scope>NUCLEOTIDE SEQUENCE [LARGE SCALE GENOMIC DNA]</scope>
    <source>
        <strain evidence="2">Okra / Type B1</strain>
    </source>
</reference>
<protein>
    <submittedName>
        <fullName evidence="1">Uncharacterized protein</fullName>
    </submittedName>
</protein>
<dbReference type="HOGENOM" id="CLU_3197944_0_0_9"/>
<sequence>MKIENFQEYSKYKSREGFTKKLKQCISALYQIAENQGFKVMDKLF</sequence>
<name>B1IFS4_CLOBK</name>
<organism evidence="1 2">
    <name type="scientific">Clostridium botulinum (strain Okra / Type B1)</name>
    <dbReference type="NCBI Taxonomy" id="498213"/>
    <lineage>
        <taxon>Bacteria</taxon>
        <taxon>Bacillati</taxon>
        <taxon>Bacillota</taxon>
        <taxon>Clostridia</taxon>
        <taxon>Eubacteriales</taxon>
        <taxon>Clostridiaceae</taxon>
        <taxon>Clostridium</taxon>
    </lineage>
</organism>
<dbReference type="KEGG" id="cbb:CLD_2541"/>
<dbReference type="Proteomes" id="UP000008541">
    <property type="component" value="Chromosome"/>
</dbReference>
<dbReference type="EMBL" id="CP000939">
    <property type="protein sequence ID" value="ACA44301.1"/>
    <property type="molecule type" value="Genomic_DNA"/>
</dbReference>
<dbReference type="AlphaFoldDB" id="B1IFS4"/>